<dbReference type="OrthoDB" id="758145at2"/>
<name>A0A3N4PAN4_9BACT</name>
<dbReference type="InterPro" id="IPR000595">
    <property type="entry name" value="cNMP-bd_dom"/>
</dbReference>
<feature type="domain" description="Cyclic nucleotide-binding" evidence="1">
    <location>
        <begin position="11"/>
        <end position="115"/>
    </location>
</feature>
<reference evidence="2 3" key="1">
    <citation type="submission" date="2018-11" db="EMBL/GenBank/DDBJ databases">
        <title>Chitinophaga lutea sp.nov., isolate from arsenic contaminated soil.</title>
        <authorList>
            <person name="Zong Y."/>
        </authorList>
    </citation>
    <scope>NUCLEOTIDE SEQUENCE [LARGE SCALE GENOMIC DNA]</scope>
    <source>
        <strain evidence="2 3">ZY74</strain>
    </source>
</reference>
<dbReference type="Proteomes" id="UP000278351">
    <property type="component" value="Unassembled WGS sequence"/>
</dbReference>
<sequence>MENMLIQYIRSIVTVPPAEAEKLLDLGKAVSVRKGDYFIHEGQIPRKFAFVGKGLFRYLYVDGEGREYTKNFMPEQHFIAAYSSMIARQPSRMFIEALEDSDILELDYAGWLQLLQGHACWSRLLIRMLEHAFSVKENRERDLLLLDAGKRYDLFRAEFPGLEKRVAQHLIASYLGISPVSLSRLRKK</sequence>
<gene>
    <name evidence="2" type="ORF">EGT74_25485</name>
</gene>
<proteinExistence type="predicted"/>
<dbReference type="CDD" id="cd00038">
    <property type="entry name" value="CAP_ED"/>
    <property type="match status" value="1"/>
</dbReference>
<dbReference type="SUPFAM" id="SSF51206">
    <property type="entry name" value="cAMP-binding domain-like"/>
    <property type="match status" value="1"/>
</dbReference>
<evidence type="ECO:0000313" key="2">
    <source>
        <dbReference type="EMBL" id="RPE05722.1"/>
    </source>
</evidence>
<dbReference type="AlphaFoldDB" id="A0A3N4PAN4"/>
<comment type="caution">
    <text evidence="2">The sequence shown here is derived from an EMBL/GenBank/DDBJ whole genome shotgun (WGS) entry which is preliminary data.</text>
</comment>
<protein>
    <submittedName>
        <fullName evidence="2">Crp/Fnr family transcriptional regulator</fullName>
    </submittedName>
</protein>
<evidence type="ECO:0000259" key="1">
    <source>
        <dbReference type="PROSITE" id="PS50042"/>
    </source>
</evidence>
<dbReference type="InterPro" id="IPR014710">
    <property type="entry name" value="RmlC-like_jellyroll"/>
</dbReference>
<accession>A0A3N4PAN4</accession>
<dbReference type="Gene3D" id="2.60.120.10">
    <property type="entry name" value="Jelly Rolls"/>
    <property type="match status" value="1"/>
</dbReference>
<dbReference type="EMBL" id="RPDH01000003">
    <property type="protein sequence ID" value="RPE05722.1"/>
    <property type="molecule type" value="Genomic_DNA"/>
</dbReference>
<keyword evidence="3" id="KW-1185">Reference proteome</keyword>
<dbReference type="InterPro" id="IPR018490">
    <property type="entry name" value="cNMP-bd_dom_sf"/>
</dbReference>
<dbReference type="Pfam" id="PF00027">
    <property type="entry name" value="cNMP_binding"/>
    <property type="match status" value="1"/>
</dbReference>
<evidence type="ECO:0000313" key="3">
    <source>
        <dbReference type="Proteomes" id="UP000278351"/>
    </source>
</evidence>
<dbReference type="PROSITE" id="PS50042">
    <property type="entry name" value="CNMP_BINDING_3"/>
    <property type="match status" value="1"/>
</dbReference>
<organism evidence="2 3">
    <name type="scientific">Chitinophaga lutea</name>
    <dbReference type="NCBI Taxonomy" id="2488634"/>
    <lineage>
        <taxon>Bacteria</taxon>
        <taxon>Pseudomonadati</taxon>
        <taxon>Bacteroidota</taxon>
        <taxon>Chitinophagia</taxon>
        <taxon>Chitinophagales</taxon>
        <taxon>Chitinophagaceae</taxon>
        <taxon>Chitinophaga</taxon>
    </lineage>
</organism>